<evidence type="ECO:0000313" key="2">
    <source>
        <dbReference type="Proteomes" id="UP000824221"/>
    </source>
</evidence>
<proteinExistence type="predicted"/>
<sequence length="115" mass="12960">MEEQASQVTIDFAKQLIELSRVIVDIFKTSDLDKLPSMNRIIKEMYRLQHGSEDPAMQTIDVEANVIYSNFDMLVQVLKTAESDSDLPSLQNAVNKFLHNINEATVNIAAMFGLV</sequence>
<reference evidence="1" key="1">
    <citation type="journal article" date="2021" name="PeerJ">
        <title>Extensive microbial diversity within the chicken gut microbiome revealed by metagenomics and culture.</title>
        <authorList>
            <person name="Gilroy R."/>
            <person name="Ravi A."/>
            <person name="Getino M."/>
            <person name="Pursley I."/>
            <person name="Horton D.L."/>
            <person name="Alikhan N.F."/>
            <person name="Baker D."/>
            <person name="Gharbi K."/>
            <person name="Hall N."/>
            <person name="Watson M."/>
            <person name="Adriaenssens E.M."/>
            <person name="Foster-Nyarko E."/>
            <person name="Jarju S."/>
            <person name="Secka A."/>
            <person name="Antonio M."/>
            <person name="Oren A."/>
            <person name="Chaudhuri R.R."/>
            <person name="La Ragione R."/>
            <person name="Hildebrand F."/>
            <person name="Pallen M.J."/>
        </authorList>
    </citation>
    <scope>NUCLEOTIDE SEQUENCE</scope>
    <source>
        <strain evidence="1">CHK156-179</strain>
    </source>
</reference>
<dbReference type="AlphaFoldDB" id="A0A9D2H175"/>
<dbReference type="Proteomes" id="UP000824221">
    <property type="component" value="Unassembled WGS sequence"/>
</dbReference>
<protein>
    <submittedName>
        <fullName evidence="1">Uncharacterized protein</fullName>
    </submittedName>
</protein>
<reference evidence="1" key="2">
    <citation type="submission" date="2021-04" db="EMBL/GenBank/DDBJ databases">
        <authorList>
            <person name="Gilroy R."/>
        </authorList>
    </citation>
    <scope>NUCLEOTIDE SEQUENCE</scope>
    <source>
        <strain evidence="1">CHK156-179</strain>
    </source>
</reference>
<dbReference type="EMBL" id="DXAJ01000013">
    <property type="protein sequence ID" value="HJA01856.1"/>
    <property type="molecule type" value="Genomic_DNA"/>
</dbReference>
<evidence type="ECO:0000313" key="1">
    <source>
        <dbReference type="EMBL" id="HJA01856.1"/>
    </source>
</evidence>
<organism evidence="1 2">
    <name type="scientific">Candidatus Gallimonas gallistercoris</name>
    <dbReference type="NCBI Taxonomy" id="2838602"/>
    <lineage>
        <taxon>Bacteria</taxon>
        <taxon>Bacillati</taxon>
        <taxon>Bacillota</taxon>
        <taxon>Clostridia</taxon>
        <taxon>Candidatus Gallimonas</taxon>
    </lineage>
</organism>
<gene>
    <name evidence="1" type="ORF">H9797_00550</name>
</gene>
<comment type="caution">
    <text evidence="1">The sequence shown here is derived from an EMBL/GenBank/DDBJ whole genome shotgun (WGS) entry which is preliminary data.</text>
</comment>
<accession>A0A9D2H175</accession>
<name>A0A9D2H175_9FIRM</name>